<gene>
    <name evidence="1" type="ORF">PPACK8108_LOCUS4397</name>
</gene>
<accession>A0AAV0AQ52</accession>
<evidence type="ECO:0000313" key="1">
    <source>
        <dbReference type="EMBL" id="CAH7669757.1"/>
    </source>
</evidence>
<dbReference type="AlphaFoldDB" id="A0AAV0AQ52"/>
<protein>
    <submittedName>
        <fullName evidence="1">Expressed protein</fullName>
    </submittedName>
</protein>
<evidence type="ECO:0000313" key="2">
    <source>
        <dbReference type="Proteomes" id="UP001153365"/>
    </source>
</evidence>
<sequence length="617" mass="71809">MSNKSIIMLSRFRLAAMILVGFFFHIYCLDSLTSADLAHSFKDTQHNTYDFINANLGEAARQSSQSQSNLSKQEPRTGVTKMVKFDLNELPGDVVPDVDDCHFKNISDLGTDMISNSAPNRQRFIPSDPNSSHKTVQPSSMRTNIYSPENYLIQMNNEQRISFDRSLSAHKSKYLDQDTSLEHFKPSHASYITIGSPLHGAYPTEKAFGSSHQHHAIEELKNLNNQPMTTQEYVDLSKKRKLVPTDNLEAVNNAVYASYALITIKQQLSAKIKNSGPFDLEGEGLCHSPYNKQLLKFIEQNLSEIVHESLGNFKIDRTFFEVIKTSLWHENEDILYIDEGLITKELDDQFKNFNFHAGCNWIKLSPVDNYKHSSPHSGTGRQFSFTDVFANFLTFENVARFFFTDDMRLTCETEFEDLYRRLIIKKEKDQISQRTVNNFLTRVWTGLTGFLSYVHAINAIILSDDSLPLTNYKLIEKQREAMVFFFEIHKDAERFLRPNSKEKYKKTQFDEGWNNMSVEDKKICAFNEIYNTRSHKDKKTWLYIELWMMRYRPELYKIATRTSTNGIFDPHNKFRSFVNKAFFPFFSGMCKYQNIKDIEIFGKHNFINEFFYTRANI</sequence>
<proteinExistence type="predicted"/>
<dbReference type="Proteomes" id="UP001153365">
    <property type="component" value="Unassembled WGS sequence"/>
</dbReference>
<comment type="caution">
    <text evidence="1">The sequence shown here is derived from an EMBL/GenBank/DDBJ whole genome shotgun (WGS) entry which is preliminary data.</text>
</comment>
<name>A0AAV0AQ52_PHAPC</name>
<keyword evidence="2" id="KW-1185">Reference proteome</keyword>
<reference evidence="1" key="1">
    <citation type="submission" date="2022-06" db="EMBL/GenBank/DDBJ databases">
        <authorList>
            <consortium name="SYNGENTA / RWTH Aachen University"/>
        </authorList>
    </citation>
    <scope>NUCLEOTIDE SEQUENCE</scope>
</reference>
<dbReference type="EMBL" id="CALTRL010000805">
    <property type="protein sequence ID" value="CAH7669757.1"/>
    <property type="molecule type" value="Genomic_DNA"/>
</dbReference>
<organism evidence="1 2">
    <name type="scientific">Phakopsora pachyrhizi</name>
    <name type="common">Asian soybean rust disease fungus</name>
    <dbReference type="NCBI Taxonomy" id="170000"/>
    <lineage>
        <taxon>Eukaryota</taxon>
        <taxon>Fungi</taxon>
        <taxon>Dikarya</taxon>
        <taxon>Basidiomycota</taxon>
        <taxon>Pucciniomycotina</taxon>
        <taxon>Pucciniomycetes</taxon>
        <taxon>Pucciniales</taxon>
        <taxon>Phakopsoraceae</taxon>
        <taxon>Phakopsora</taxon>
    </lineage>
</organism>